<dbReference type="RefSeq" id="WP_136906880.1">
    <property type="nucleotide sequence ID" value="NZ_SWJZ01000046.1"/>
</dbReference>
<dbReference type="NCBIfam" id="TIGR00056">
    <property type="entry name" value="MlaE family lipid ABC transporter permease subunit"/>
    <property type="match status" value="1"/>
</dbReference>
<feature type="transmembrane region" description="Helical" evidence="2">
    <location>
        <begin position="387"/>
        <end position="408"/>
    </location>
</feature>
<keyword evidence="2" id="KW-0812">Transmembrane</keyword>
<feature type="transmembrane region" description="Helical" evidence="2">
    <location>
        <begin position="202"/>
        <end position="223"/>
    </location>
</feature>
<evidence type="ECO:0000256" key="1">
    <source>
        <dbReference type="ARBA" id="ARBA00003787"/>
    </source>
</evidence>
<dbReference type="GO" id="GO:0005548">
    <property type="term" value="F:phospholipid transporter activity"/>
    <property type="evidence" value="ECO:0007669"/>
    <property type="project" value="TreeGrafter"/>
</dbReference>
<dbReference type="Pfam" id="PF02405">
    <property type="entry name" value="MlaE"/>
    <property type="match status" value="1"/>
</dbReference>
<dbReference type="PROSITE" id="PS50801">
    <property type="entry name" value="STAS"/>
    <property type="match status" value="1"/>
</dbReference>
<feature type="transmembrane region" description="Helical" evidence="2">
    <location>
        <begin position="291"/>
        <end position="312"/>
    </location>
</feature>
<organism evidence="4 5">
    <name type="scientific">Rhodobacter capsulatus</name>
    <name type="common">Rhodopseudomonas capsulata</name>
    <dbReference type="NCBI Taxonomy" id="1061"/>
    <lineage>
        <taxon>Bacteria</taxon>
        <taxon>Pseudomonadati</taxon>
        <taxon>Pseudomonadota</taxon>
        <taxon>Alphaproteobacteria</taxon>
        <taxon>Rhodobacterales</taxon>
        <taxon>Rhodobacter group</taxon>
        <taxon>Rhodobacter</taxon>
    </lineage>
</organism>
<dbReference type="InterPro" id="IPR002645">
    <property type="entry name" value="STAS_dom"/>
</dbReference>
<feature type="transmembrane region" description="Helical" evidence="2">
    <location>
        <begin position="356"/>
        <end position="375"/>
    </location>
</feature>
<dbReference type="PANTHER" id="PTHR30188:SF3">
    <property type="entry name" value="ABC TRANSPORTER PERMEASE"/>
    <property type="match status" value="1"/>
</dbReference>
<dbReference type="AlphaFoldDB" id="A0A4U1JPR6"/>
<dbReference type="Pfam" id="PF13466">
    <property type="entry name" value="STAS_2"/>
    <property type="match status" value="1"/>
</dbReference>
<sequence length="412" mass="43164">MAAYLIGNTGADVTSVWLLAGATSIKNNRQVLFGIFELNSGSASVTTDRDDGVVFVRLAGHFSLVDLTSLHGTLMQAAAAGPLTVDLSGVERLDTAAAWAIADTGKVAESAGHTLQISGAAEHAAALVETVRKALPKVESAKRRKFSLAAWLDDFGRSVAAGWTFLTQLLGFLGLFLARLGRSLFHPTEFRLTALVHHCQEVGVKAVPIVALMAFLIGVVLAFQGSTQLRQFGAEVFVVDLIAVSILRELGILLTAIIVAGRTASAFTAAIGSMKMREEIDAMRTLGIDPAAALIVPRVLALLLMLPILGMIANAAGLLGGGLMSWVELGISPAMFQSRLIEGTDVSHLMVGMIKAPFFAIVIGIVGCHAGMQVGNNAESLGQKTSAAVVTAIFSVIVIDALFSIFFAEVGI</sequence>
<evidence type="ECO:0000259" key="3">
    <source>
        <dbReference type="PROSITE" id="PS50801"/>
    </source>
</evidence>
<keyword evidence="2" id="KW-0472">Membrane</keyword>
<dbReference type="InterPro" id="IPR003453">
    <property type="entry name" value="ABC_MlaE_roteobac"/>
</dbReference>
<feature type="domain" description="STAS" evidence="3">
    <location>
        <begin position="43"/>
        <end position="135"/>
    </location>
</feature>
<evidence type="ECO:0000313" key="4">
    <source>
        <dbReference type="EMBL" id="TKD17998.1"/>
    </source>
</evidence>
<evidence type="ECO:0000256" key="2">
    <source>
        <dbReference type="SAM" id="Phobius"/>
    </source>
</evidence>
<comment type="caution">
    <text evidence="4">The sequence shown here is derived from an EMBL/GenBank/DDBJ whole genome shotgun (WGS) entry which is preliminary data.</text>
</comment>
<proteinExistence type="predicted"/>
<dbReference type="Proteomes" id="UP000310597">
    <property type="component" value="Unassembled WGS sequence"/>
</dbReference>
<dbReference type="PANTHER" id="PTHR30188">
    <property type="entry name" value="ABC TRANSPORTER PERMEASE PROTEIN-RELATED"/>
    <property type="match status" value="1"/>
</dbReference>
<dbReference type="SUPFAM" id="SSF52091">
    <property type="entry name" value="SpoIIaa-like"/>
    <property type="match status" value="1"/>
</dbReference>
<feature type="transmembrane region" description="Helical" evidence="2">
    <location>
        <begin position="160"/>
        <end position="181"/>
    </location>
</feature>
<comment type="function">
    <text evidence="1">Could be part of an ABC transporter complex.</text>
</comment>
<dbReference type="GO" id="GO:0043190">
    <property type="term" value="C:ATP-binding cassette (ABC) transporter complex"/>
    <property type="evidence" value="ECO:0007669"/>
    <property type="project" value="InterPro"/>
</dbReference>
<reference evidence="4 5" key="1">
    <citation type="submission" date="2019-04" db="EMBL/GenBank/DDBJ databases">
        <title>Draft Whole-Genome sequence of the purple photosynthetic bacterium Rhodobacter capsulatus SP108 with an indigenous class A beta-lactamase.</title>
        <authorList>
            <person name="Robertson S."/>
            <person name="Meyer T.E."/>
            <person name="Kyndt J.A."/>
        </authorList>
    </citation>
    <scope>NUCLEOTIDE SEQUENCE [LARGE SCALE GENOMIC DNA]</scope>
    <source>
        <strain evidence="4 5">SP108</strain>
    </source>
</reference>
<dbReference type="InterPro" id="IPR030802">
    <property type="entry name" value="Permease_MalE"/>
</dbReference>
<dbReference type="OrthoDB" id="9805022at2"/>
<evidence type="ECO:0000313" key="5">
    <source>
        <dbReference type="Proteomes" id="UP000310597"/>
    </source>
</evidence>
<feature type="transmembrane region" description="Helical" evidence="2">
    <location>
        <begin position="250"/>
        <end position="271"/>
    </location>
</feature>
<accession>A0A4U1JPR6</accession>
<protein>
    <submittedName>
        <fullName evidence="4">MlaE family lipid ABC transporter permease subunit</fullName>
    </submittedName>
</protein>
<dbReference type="EMBL" id="SWJZ01000046">
    <property type="protein sequence ID" value="TKD17998.1"/>
    <property type="molecule type" value="Genomic_DNA"/>
</dbReference>
<name>A0A4U1JPR6_RHOCA</name>
<keyword evidence="2" id="KW-1133">Transmembrane helix</keyword>
<gene>
    <name evidence="4" type="ORF">FBT96_11790</name>
</gene>
<dbReference type="InterPro" id="IPR036513">
    <property type="entry name" value="STAS_dom_sf"/>
</dbReference>
<dbReference type="Gene3D" id="3.30.750.24">
    <property type="entry name" value="STAS domain"/>
    <property type="match status" value="1"/>
</dbReference>
<dbReference type="InterPro" id="IPR058548">
    <property type="entry name" value="MlaB-like_STAS"/>
</dbReference>